<gene>
    <name evidence="14" type="primary">Msh2</name>
    <name evidence="14" type="ORF">EYF80_015948</name>
</gene>
<organism evidence="14 15">
    <name type="scientific">Liparis tanakae</name>
    <name type="common">Tanaka's snailfish</name>
    <dbReference type="NCBI Taxonomy" id="230148"/>
    <lineage>
        <taxon>Eukaryota</taxon>
        <taxon>Metazoa</taxon>
        <taxon>Chordata</taxon>
        <taxon>Craniata</taxon>
        <taxon>Vertebrata</taxon>
        <taxon>Euteleostomi</taxon>
        <taxon>Actinopterygii</taxon>
        <taxon>Neopterygii</taxon>
        <taxon>Teleostei</taxon>
        <taxon>Neoteleostei</taxon>
        <taxon>Acanthomorphata</taxon>
        <taxon>Eupercaria</taxon>
        <taxon>Perciformes</taxon>
        <taxon>Cottioidei</taxon>
        <taxon>Cottales</taxon>
        <taxon>Liparidae</taxon>
        <taxon>Liparis</taxon>
    </lineage>
</organism>
<evidence type="ECO:0000256" key="6">
    <source>
        <dbReference type="ARBA" id="ARBA00022989"/>
    </source>
</evidence>
<feature type="compositionally biased region" description="Acidic residues" evidence="11">
    <location>
        <begin position="720"/>
        <end position="732"/>
    </location>
</feature>
<keyword evidence="10" id="KW-0175">Coiled coil</keyword>
<dbReference type="SUPFAM" id="SSF52540">
    <property type="entry name" value="P-loop containing nucleoside triphosphate hydrolases"/>
    <property type="match status" value="1"/>
</dbReference>
<proteinExistence type="predicted"/>
<dbReference type="PRINTS" id="PR01077">
    <property type="entry name" value="CLAUDIN"/>
</dbReference>
<feature type="coiled-coil region" evidence="10">
    <location>
        <begin position="423"/>
        <end position="450"/>
    </location>
</feature>
<feature type="region of interest" description="Disordered" evidence="11">
    <location>
        <begin position="720"/>
        <end position="743"/>
    </location>
</feature>
<evidence type="ECO:0000256" key="1">
    <source>
        <dbReference type="ARBA" id="ARBA00004141"/>
    </source>
</evidence>
<evidence type="ECO:0000256" key="10">
    <source>
        <dbReference type="SAM" id="Coils"/>
    </source>
</evidence>
<evidence type="ECO:0000256" key="9">
    <source>
        <dbReference type="ARBA" id="ARBA00029795"/>
    </source>
</evidence>
<dbReference type="Proteomes" id="UP000314294">
    <property type="component" value="Unassembled WGS sequence"/>
</dbReference>
<dbReference type="Gene3D" id="1.20.140.150">
    <property type="match status" value="1"/>
</dbReference>
<evidence type="ECO:0000313" key="15">
    <source>
        <dbReference type="Proteomes" id="UP000314294"/>
    </source>
</evidence>
<dbReference type="CDD" id="cd03285">
    <property type="entry name" value="ABC_MSH2_euk"/>
    <property type="match status" value="1"/>
</dbReference>
<evidence type="ECO:0000256" key="3">
    <source>
        <dbReference type="ARBA" id="ARBA00022692"/>
    </source>
</evidence>
<dbReference type="InterPro" id="IPR007696">
    <property type="entry name" value="DNA_mismatch_repair_MutS_core"/>
</dbReference>
<dbReference type="Pfam" id="PF05190">
    <property type="entry name" value="MutS_IV"/>
    <property type="match status" value="1"/>
</dbReference>
<evidence type="ECO:0000256" key="7">
    <source>
        <dbReference type="ARBA" id="ARBA00023125"/>
    </source>
</evidence>
<keyword evidence="5" id="KW-0067">ATP-binding</keyword>
<dbReference type="InterPro" id="IPR027417">
    <property type="entry name" value="P-loop_NTPase"/>
</dbReference>
<dbReference type="Gene3D" id="1.10.1420.10">
    <property type="match status" value="1"/>
</dbReference>
<dbReference type="Pfam" id="PF05192">
    <property type="entry name" value="MutS_III"/>
    <property type="match status" value="1"/>
</dbReference>
<dbReference type="InterPro" id="IPR000432">
    <property type="entry name" value="DNA_mismatch_repair_MutS_C"/>
</dbReference>
<dbReference type="PANTHER" id="PTHR11361:SF35">
    <property type="entry name" value="DNA MISMATCH REPAIR PROTEIN MSH2"/>
    <property type="match status" value="1"/>
</dbReference>
<keyword evidence="15" id="KW-1185">Reference proteome</keyword>
<keyword evidence="6 12" id="KW-1133">Transmembrane helix</keyword>
<dbReference type="FunFam" id="3.40.50.300:FF:000523">
    <property type="entry name" value="DNA mismatch repair protein"/>
    <property type="match status" value="1"/>
</dbReference>
<keyword evidence="3 12" id="KW-0812">Transmembrane</keyword>
<dbReference type="PANTHER" id="PTHR11361">
    <property type="entry name" value="DNA MISMATCH REPAIR PROTEIN MUTS FAMILY MEMBER"/>
    <property type="match status" value="1"/>
</dbReference>
<dbReference type="EMBL" id="SRLO01000120">
    <property type="protein sequence ID" value="TNN73931.1"/>
    <property type="molecule type" value="Genomic_DNA"/>
</dbReference>
<dbReference type="InterPro" id="IPR036187">
    <property type="entry name" value="DNA_mismatch_repair_MutS_sf"/>
</dbReference>
<comment type="caution">
    <text evidence="14">The sequence shown here is derived from an EMBL/GenBank/DDBJ whole genome shotgun (WGS) entry which is preliminary data.</text>
</comment>
<dbReference type="InterPro" id="IPR032642">
    <property type="entry name" value="Msh2_ATP-bd"/>
</dbReference>
<feature type="domain" description="DNA mismatch repair proteins mutS family" evidence="13">
    <location>
        <begin position="613"/>
        <end position="629"/>
    </location>
</feature>
<sequence>MWSTFMVTDEEGRTVGPAGLGGVAAPGGAPQGGAGLSGLMIGRGGGNKRRRTTSAGRGMSEAQEGKIKLAFFVAIVGVVLMVLGMGTEFWVELSPPKHFYNNQTCLTAHYGLWKGCTKTLWVSDIDPERESCGPAELPGESNCTYFKFFTTGKNAVMFQKTTRKNLNVAAAMLALFSLFLMVMGAICITMALSKEIVFFLKPASVCFILSGALVLVTLMVFHQSVLAFLASDHTVPLHHELSWSVSCIGCAGAVLIVGGVLFLLLALPYSPWRRLDLVESLVCDSELRQTCREDLLRRFPDLHRLAKKLHRHSATLQDCHRVYQAVSHVPALIDHHEFLVKASFDPALSELREKMDALEKSMQAVLTGAARELGLDAGKTVKLESNAVLGFYLRVTCKEEKTLRNNKKFSTLDVQKNGVRFTNGKLSSLNEEYSNNREEYEEAQNAIVKEIINIAAGYVDPLQALSDVTAQLDAVASFAVASVSAPVPYVRPRLLASGCRRLELQQARHPCMETNADTAFIPNDMSFAQREKEFYIITGPNMGGKSTFIRQVGVIALMAQIGCFVPCEKAELSVIDSILARVGAGDSQVKGVSTFMSEMLETATILRSATENSLIIIDELGRGTSTYDGFGLAWAISEHIASEIGCFCLFATHFHELTALAAERPTVHNLHVTALTSHNTLTMLYRVKSGVCDQSFGIHVAELACFPPSVVAMAKEKAEELEEFQEPEESEEPEAKRRRTDKQAGENLIQDFLEKAKSLAAALSEEEVKAALRKMKQELVAKDNSYITDILSRCAPAKTI</sequence>
<dbReference type="Pfam" id="PF00488">
    <property type="entry name" value="MutS_V"/>
    <property type="match status" value="1"/>
</dbReference>
<dbReference type="Gene3D" id="3.40.50.300">
    <property type="entry name" value="P-loop containing nucleotide triphosphate hydrolases"/>
    <property type="match status" value="1"/>
</dbReference>
<evidence type="ECO:0000256" key="2">
    <source>
        <dbReference type="ARBA" id="ARBA00019549"/>
    </source>
</evidence>
<evidence type="ECO:0000256" key="12">
    <source>
        <dbReference type="SAM" id="Phobius"/>
    </source>
</evidence>
<dbReference type="SMART" id="SM00534">
    <property type="entry name" value="MUTSac"/>
    <property type="match status" value="1"/>
</dbReference>
<dbReference type="GO" id="GO:0002204">
    <property type="term" value="P:somatic recombination of immunoglobulin genes involved in immune response"/>
    <property type="evidence" value="ECO:0007669"/>
    <property type="project" value="TreeGrafter"/>
</dbReference>
<keyword evidence="7" id="KW-0238">DNA-binding</keyword>
<evidence type="ECO:0000256" key="4">
    <source>
        <dbReference type="ARBA" id="ARBA00022741"/>
    </source>
</evidence>
<evidence type="ECO:0000313" key="14">
    <source>
        <dbReference type="EMBL" id="TNN73931.1"/>
    </source>
</evidence>
<feature type="transmembrane region" description="Helical" evidence="12">
    <location>
        <begin position="205"/>
        <end position="229"/>
    </location>
</feature>
<evidence type="ECO:0000256" key="11">
    <source>
        <dbReference type="SAM" id="MobiDB-lite"/>
    </source>
</evidence>
<dbReference type="PROSITE" id="PS00486">
    <property type="entry name" value="DNA_MISMATCH_REPAIR_2"/>
    <property type="match status" value="1"/>
</dbReference>
<dbReference type="AlphaFoldDB" id="A0A4Z2I7Z9"/>
<feature type="transmembrane region" description="Helical" evidence="12">
    <location>
        <begin position="241"/>
        <end position="267"/>
    </location>
</feature>
<evidence type="ECO:0000256" key="8">
    <source>
        <dbReference type="ARBA" id="ARBA00023136"/>
    </source>
</evidence>
<dbReference type="GO" id="GO:0005524">
    <property type="term" value="F:ATP binding"/>
    <property type="evidence" value="ECO:0007669"/>
    <property type="project" value="UniProtKB-KW"/>
</dbReference>
<dbReference type="Pfam" id="PF13903">
    <property type="entry name" value="Claudin_2"/>
    <property type="match status" value="1"/>
</dbReference>
<accession>A0A4Z2I7Z9</accession>
<protein>
    <recommendedName>
        <fullName evidence="2">DNA mismatch repair protein Msh2</fullName>
    </recommendedName>
    <alternativeName>
        <fullName evidence="9">MutS protein homolog 2</fullName>
    </alternativeName>
</protein>
<keyword evidence="4" id="KW-0547">Nucleotide-binding</keyword>
<dbReference type="InterPro" id="IPR045076">
    <property type="entry name" value="MutS"/>
</dbReference>
<comment type="subcellular location">
    <subcellularLocation>
        <location evidence="1">Membrane</location>
        <topology evidence="1">Multi-pass membrane protein</topology>
    </subcellularLocation>
</comment>
<dbReference type="GO" id="GO:0032301">
    <property type="term" value="C:MutSalpha complex"/>
    <property type="evidence" value="ECO:0007669"/>
    <property type="project" value="TreeGrafter"/>
</dbReference>
<dbReference type="GO" id="GO:0030983">
    <property type="term" value="F:mismatched DNA binding"/>
    <property type="evidence" value="ECO:0007669"/>
    <property type="project" value="InterPro"/>
</dbReference>
<dbReference type="InterPro" id="IPR004031">
    <property type="entry name" value="PMP22/EMP/MP20/Claudin"/>
</dbReference>
<feature type="transmembrane region" description="Helical" evidence="12">
    <location>
        <begin position="69"/>
        <end position="91"/>
    </location>
</feature>
<dbReference type="GO" id="GO:0006298">
    <property type="term" value="P:mismatch repair"/>
    <property type="evidence" value="ECO:0007669"/>
    <property type="project" value="InterPro"/>
</dbReference>
<dbReference type="GO" id="GO:0140664">
    <property type="term" value="F:ATP-dependent DNA damage sensor activity"/>
    <property type="evidence" value="ECO:0007669"/>
    <property type="project" value="InterPro"/>
</dbReference>
<keyword evidence="8 12" id="KW-0472">Membrane</keyword>
<dbReference type="OrthoDB" id="295033at2759"/>
<reference evidence="14 15" key="1">
    <citation type="submission" date="2019-03" db="EMBL/GenBank/DDBJ databases">
        <title>First draft genome of Liparis tanakae, snailfish: a comprehensive survey of snailfish specific genes.</title>
        <authorList>
            <person name="Kim W."/>
            <person name="Song I."/>
            <person name="Jeong J.-H."/>
            <person name="Kim D."/>
            <person name="Kim S."/>
            <person name="Ryu S."/>
            <person name="Song J.Y."/>
            <person name="Lee S.K."/>
        </authorList>
    </citation>
    <scope>NUCLEOTIDE SEQUENCE [LARGE SCALE GENOMIC DNA]</scope>
    <source>
        <tissue evidence="14">Muscle</tissue>
    </source>
</reference>
<dbReference type="InterPro" id="IPR007861">
    <property type="entry name" value="DNA_mismatch_repair_MutS_clamp"/>
</dbReference>
<dbReference type="GO" id="GO:0006312">
    <property type="term" value="P:mitotic recombination"/>
    <property type="evidence" value="ECO:0007669"/>
    <property type="project" value="TreeGrafter"/>
</dbReference>
<dbReference type="GO" id="GO:0016020">
    <property type="term" value="C:membrane"/>
    <property type="evidence" value="ECO:0007669"/>
    <property type="project" value="UniProtKB-SubCell"/>
</dbReference>
<dbReference type="SUPFAM" id="SSF48334">
    <property type="entry name" value="DNA repair protein MutS, domain III"/>
    <property type="match status" value="1"/>
</dbReference>
<evidence type="ECO:0000259" key="13">
    <source>
        <dbReference type="PROSITE" id="PS00486"/>
    </source>
</evidence>
<name>A0A4Z2I7Z9_9TELE</name>
<dbReference type="SMART" id="SM00533">
    <property type="entry name" value="MUTSd"/>
    <property type="match status" value="1"/>
</dbReference>
<evidence type="ECO:0000256" key="5">
    <source>
        <dbReference type="ARBA" id="ARBA00022840"/>
    </source>
</evidence>
<feature type="transmembrane region" description="Helical" evidence="12">
    <location>
        <begin position="168"/>
        <end position="193"/>
    </location>
</feature>